<dbReference type="AlphaFoldDB" id="A0A381YBA5"/>
<accession>A0A381YBA5</accession>
<reference evidence="1" key="1">
    <citation type="submission" date="2018-05" db="EMBL/GenBank/DDBJ databases">
        <authorList>
            <person name="Lanie J.A."/>
            <person name="Ng W.-L."/>
            <person name="Kazmierczak K.M."/>
            <person name="Andrzejewski T.M."/>
            <person name="Davidsen T.M."/>
            <person name="Wayne K.J."/>
            <person name="Tettelin H."/>
            <person name="Glass J.I."/>
            <person name="Rusch D."/>
            <person name="Podicherti R."/>
            <person name="Tsui H.-C.T."/>
            <person name="Winkler M.E."/>
        </authorList>
    </citation>
    <scope>NUCLEOTIDE SEQUENCE</scope>
</reference>
<name>A0A381YBA5_9ZZZZ</name>
<sequence>MKSKLKSATELITKDLGNIYKILDK</sequence>
<organism evidence="1">
    <name type="scientific">marine metagenome</name>
    <dbReference type="NCBI Taxonomy" id="408172"/>
    <lineage>
        <taxon>unclassified sequences</taxon>
        <taxon>metagenomes</taxon>
        <taxon>ecological metagenomes</taxon>
    </lineage>
</organism>
<feature type="non-terminal residue" evidence="1">
    <location>
        <position position="25"/>
    </location>
</feature>
<dbReference type="EMBL" id="UINC01017704">
    <property type="protein sequence ID" value="SVA73717.1"/>
    <property type="molecule type" value="Genomic_DNA"/>
</dbReference>
<proteinExistence type="predicted"/>
<evidence type="ECO:0000313" key="1">
    <source>
        <dbReference type="EMBL" id="SVA73717.1"/>
    </source>
</evidence>
<protein>
    <submittedName>
        <fullName evidence="1">Uncharacterized protein</fullName>
    </submittedName>
</protein>
<gene>
    <name evidence="1" type="ORF">METZ01_LOCUS126571</name>
</gene>